<dbReference type="CDD" id="cd00009">
    <property type="entry name" value="AAA"/>
    <property type="match status" value="1"/>
</dbReference>
<feature type="domain" description="Chromosomal replication initiator DnaA C-terminal" evidence="13">
    <location>
        <begin position="369"/>
        <end position="438"/>
    </location>
</feature>
<dbReference type="InterPro" id="IPR038454">
    <property type="entry name" value="DnaA_N_sf"/>
</dbReference>
<dbReference type="PANTHER" id="PTHR30050">
    <property type="entry name" value="CHROMOSOMAL REPLICATION INITIATOR PROTEIN DNAA"/>
    <property type="match status" value="1"/>
</dbReference>
<comment type="caution">
    <text evidence="8">Lacks conserved residue(s) required for the propagation of feature annotation.</text>
</comment>
<protein>
    <recommendedName>
        <fullName evidence="8 9">Chromosomal replication initiator protein DnaA</fullName>
    </recommendedName>
</protein>
<dbReference type="InterPro" id="IPR020591">
    <property type="entry name" value="Chromosome_initiator_DnaA-like"/>
</dbReference>
<dbReference type="GO" id="GO:0003688">
    <property type="term" value="F:DNA replication origin binding"/>
    <property type="evidence" value="ECO:0007669"/>
    <property type="project" value="UniProtKB-UniRule"/>
</dbReference>
<keyword evidence="3 8" id="KW-0235">DNA replication</keyword>
<comment type="caution">
    <text evidence="14">The sequence shown here is derived from an EMBL/GenBank/DDBJ whole genome shotgun (WGS) entry which is preliminary data.</text>
</comment>
<dbReference type="STRING" id="467210.HMPREF1866_02426"/>
<feature type="domain" description="AAA+ ATPase" evidence="12">
    <location>
        <begin position="156"/>
        <end position="284"/>
    </location>
</feature>
<dbReference type="SUPFAM" id="SSF52540">
    <property type="entry name" value="P-loop containing nucleoside triphosphate hydrolases"/>
    <property type="match status" value="1"/>
</dbReference>
<evidence type="ECO:0000313" key="14">
    <source>
        <dbReference type="EMBL" id="KXB54030.1"/>
    </source>
</evidence>
<reference evidence="15" key="1">
    <citation type="submission" date="2016-01" db="EMBL/GenBank/DDBJ databases">
        <authorList>
            <person name="Mitreva M."/>
            <person name="Pepin K.H."/>
            <person name="Mihindukulasuriya K.A."/>
            <person name="Fulton R."/>
            <person name="Fronick C."/>
            <person name="O'Laughlin M."/>
            <person name="Miner T."/>
            <person name="Herter B."/>
            <person name="Rosa B.A."/>
            <person name="Cordes M."/>
            <person name="Tomlinson C."/>
            <person name="Wollam A."/>
            <person name="Palsikar V.B."/>
            <person name="Mardis E.R."/>
            <person name="Wilson R.K."/>
        </authorList>
    </citation>
    <scope>NUCLEOTIDE SEQUENCE [LARGE SCALE GENOMIC DNA]</scope>
    <source>
        <strain evidence="15">DNF00896</strain>
    </source>
</reference>
<evidence type="ECO:0000313" key="15">
    <source>
        <dbReference type="Proteomes" id="UP000070394"/>
    </source>
</evidence>
<dbReference type="EMBL" id="LSDA01000136">
    <property type="protein sequence ID" value="KXB54030.1"/>
    <property type="molecule type" value="Genomic_DNA"/>
</dbReference>
<evidence type="ECO:0000256" key="8">
    <source>
        <dbReference type="HAMAP-Rule" id="MF_00377"/>
    </source>
</evidence>
<evidence type="ECO:0000256" key="4">
    <source>
        <dbReference type="ARBA" id="ARBA00022741"/>
    </source>
</evidence>
<accession>A0A133ZEZ8</accession>
<evidence type="ECO:0000259" key="13">
    <source>
        <dbReference type="SMART" id="SM00760"/>
    </source>
</evidence>
<keyword evidence="5 8" id="KW-0067">ATP-binding</keyword>
<evidence type="ECO:0000256" key="5">
    <source>
        <dbReference type="ARBA" id="ARBA00022840"/>
    </source>
</evidence>
<dbReference type="SMART" id="SM00382">
    <property type="entry name" value="AAA"/>
    <property type="match status" value="1"/>
</dbReference>
<evidence type="ECO:0000256" key="7">
    <source>
        <dbReference type="ARBA" id="ARBA00023125"/>
    </source>
</evidence>
<dbReference type="GO" id="GO:0005737">
    <property type="term" value="C:cytoplasm"/>
    <property type="evidence" value="ECO:0007669"/>
    <property type="project" value="UniProtKB-SubCell"/>
</dbReference>
<dbReference type="GO" id="GO:0008289">
    <property type="term" value="F:lipid binding"/>
    <property type="evidence" value="ECO:0007669"/>
    <property type="project" value="UniProtKB-KW"/>
</dbReference>
<dbReference type="GO" id="GO:0006270">
    <property type="term" value="P:DNA replication initiation"/>
    <property type="evidence" value="ECO:0007669"/>
    <property type="project" value="UniProtKB-UniRule"/>
</dbReference>
<dbReference type="RefSeq" id="WP_009446702.1">
    <property type="nucleotide sequence ID" value="NZ_KQ959846.1"/>
</dbReference>
<comment type="subcellular location">
    <subcellularLocation>
        <location evidence="8">Cytoplasm</location>
    </subcellularLocation>
</comment>
<feature type="region of interest" description="Domain IV, binds dsDNA" evidence="8">
    <location>
        <begin position="340"/>
        <end position="462"/>
    </location>
</feature>
<keyword evidence="2 8" id="KW-0963">Cytoplasm</keyword>
<dbReference type="SMART" id="SM00760">
    <property type="entry name" value="Bac_DnaA_C"/>
    <property type="match status" value="1"/>
</dbReference>
<comment type="similarity">
    <text evidence="1 8 11">Belongs to the DnaA family.</text>
</comment>
<dbReference type="PROSITE" id="PS01008">
    <property type="entry name" value="DNAA"/>
    <property type="match status" value="1"/>
</dbReference>
<dbReference type="PANTHER" id="PTHR30050:SF2">
    <property type="entry name" value="CHROMOSOMAL REPLICATION INITIATOR PROTEIN DNAA"/>
    <property type="match status" value="1"/>
</dbReference>
<dbReference type="GO" id="GO:0005524">
    <property type="term" value="F:ATP binding"/>
    <property type="evidence" value="ECO:0007669"/>
    <property type="project" value="UniProtKB-UniRule"/>
</dbReference>
<feature type="region of interest" description="Domain I, interacts with DnaA modulators" evidence="8">
    <location>
        <begin position="1"/>
        <end position="94"/>
    </location>
</feature>
<evidence type="ECO:0000256" key="3">
    <source>
        <dbReference type="ARBA" id="ARBA00022705"/>
    </source>
</evidence>
<dbReference type="Gene3D" id="1.10.8.60">
    <property type="match status" value="1"/>
</dbReference>
<gene>
    <name evidence="8" type="primary">dnaA</name>
    <name evidence="14" type="ORF">HMPREF1866_02426</name>
</gene>
<feature type="binding site" evidence="8">
    <location>
        <position position="171"/>
    </location>
    <ligand>
        <name>ATP</name>
        <dbReference type="ChEBI" id="CHEBI:30616"/>
    </ligand>
</feature>
<dbReference type="OrthoDB" id="9807019at2"/>
<evidence type="ECO:0000256" key="1">
    <source>
        <dbReference type="ARBA" id="ARBA00006583"/>
    </source>
</evidence>
<comment type="function">
    <text evidence="8 10">Plays an essential role in the initiation and regulation of chromosomal replication. ATP-DnaA binds to the origin of replication (oriC) to initiate formation of the DNA replication initiation complex once per cell cycle. Binds the DnaA box (a 9 base pair repeat at the origin) and separates the double-stranded (ds)DNA. Forms a right-handed helical filament on oriC DNA; dsDNA binds to the exterior of the filament while single-stranded (ss)DNA is stabiized in the filament's interior. The ATP-DnaA-oriC complex binds and stabilizes one strand of the AT-rich DNA unwinding element (DUE), permitting loading of DNA polymerase. After initiation quickly degrades to an ADP-DnaA complex that is not apt for DNA replication. Binds acidic phospholipids.</text>
</comment>
<dbReference type="CDD" id="cd06571">
    <property type="entry name" value="Bac_DnaA_C"/>
    <property type="match status" value="1"/>
</dbReference>
<dbReference type="Gene3D" id="3.40.50.300">
    <property type="entry name" value="P-loop containing nucleotide triphosphate hydrolases"/>
    <property type="match status" value="1"/>
</dbReference>
<comment type="domain">
    <text evidence="8">Domain I is involved in oligomerization and binding regulators, domain II is flexibile and of varying length in different bacteria, domain III forms the AAA+ region, while domain IV binds dsDNA.</text>
</comment>
<dbReference type="SUPFAM" id="SSF48295">
    <property type="entry name" value="TrpR-like"/>
    <property type="match status" value="1"/>
</dbReference>
<comment type="subunit">
    <text evidence="8">Oligomerizes as a right-handed, spiral filament on DNA at oriC.</text>
</comment>
<evidence type="ECO:0000259" key="12">
    <source>
        <dbReference type="SMART" id="SM00382"/>
    </source>
</evidence>
<name>A0A133ZEZ8_9FIRM</name>
<dbReference type="InterPro" id="IPR010921">
    <property type="entry name" value="Trp_repressor/repl_initiator"/>
</dbReference>
<dbReference type="InterPro" id="IPR013317">
    <property type="entry name" value="DnaA_dom"/>
</dbReference>
<evidence type="ECO:0000256" key="2">
    <source>
        <dbReference type="ARBA" id="ARBA00022490"/>
    </source>
</evidence>
<dbReference type="InterPro" id="IPR001957">
    <property type="entry name" value="Chromosome_initiator_DnaA"/>
</dbReference>
<evidence type="ECO:0000256" key="11">
    <source>
        <dbReference type="RuleBase" id="RU004227"/>
    </source>
</evidence>
<proteinExistence type="inferred from homology"/>
<evidence type="ECO:0000256" key="6">
    <source>
        <dbReference type="ARBA" id="ARBA00023121"/>
    </source>
</evidence>
<feature type="binding site" evidence="8">
    <location>
        <position position="167"/>
    </location>
    <ligand>
        <name>ATP</name>
        <dbReference type="ChEBI" id="CHEBI:30616"/>
    </ligand>
</feature>
<dbReference type="InterPro" id="IPR013159">
    <property type="entry name" value="DnaA_C"/>
</dbReference>
<dbReference type="Gene3D" id="3.30.300.180">
    <property type="match status" value="1"/>
</dbReference>
<dbReference type="Pfam" id="PF00308">
    <property type="entry name" value="Bac_DnaA"/>
    <property type="match status" value="1"/>
</dbReference>
<feature type="binding site" evidence="8">
    <location>
        <position position="170"/>
    </location>
    <ligand>
        <name>ATP</name>
        <dbReference type="ChEBI" id="CHEBI:30616"/>
    </ligand>
</feature>
<feature type="binding site" evidence="8">
    <location>
        <position position="169"/>
    </location>
    <ligand>
        <name>ATP</name>
        <dbReference type="ChEBI" id="CHEBI:30616"/>
    </ligand>
</feature>
<dbReference type="NCBIfam" id="TIGR00362">
    <property type="entry name" value="DnaA"/>
    <property type="match status" value="1"/>
</dbReference>
<evidence type="ECO:0000256" key="9">
    <source>
        <dbReference type="NCBIfam" id="TIGR00362"/>
    </source>
</evidence>
<dbReference type="PRINTS" id="PR00051">
    <property type="entry name" value="DNAA"/>
</dbReference>
<keyword evidence="6 8" id="KW-0446">Lipid-binding</keyword>
<keyword evidence="15" id="KW-1185">Reference proteome</keyword>
<dbReference type="Pfam" id="PF08299">
    <property type="entry name" value="Bac_DnaA_C"/>
    <property type="match status" value="1"/>
</dbReference>
<organism evidence="14 15">
    <name type="scientific">Lachnoanaerobaculum saburreum</name>
    <dbReference type="NCBI Taxonomy" id="467210"/>
    <lineage>
        <taxon>Bacteria</taxon>
        <taxon>Bacillati</taxon>
        <taxon>Bacillota</taxon>
        <taxon>Clostridia</taxon>
        <taxon>Lachnospirales</taxon>
        <taxon>Lachnospiraceae</taxon>
        <taxon>Lachnoanaerobaculum</taxon>
    </lineage>
</organism>
<dbReference type="Gene3D" id="1.10.1750.10">
    <property type="match status" value="1"/>
</dbReference>
<dbReference type="PATRIC" id="fig|467210.3.peg.2399"/>
<dbReference type="InterPro" id="IPR003593">
    <property type="entry name" value="AAA+_ATPase"/>
</dbReference>
<dbReference type="HAMAP" id="MF_00377">
    <property type="entry name" value="DnaA_bact"/>
    <property type="match status" value="1"/>
</dbReference>
<dbReference type="Proteomes" id="UP000070394">
    <property type="component" value="Unassembled WGS sequence"/>
</dbReference>
<dbReference type="InterPro" id="IPR018312">
    <property type="entry name" value="Chromosome_initiator_DnaA_CS"/>
</dbReference>
<dbReference type="GO" id="GO:0005886">
    <property type="term" value="C:plasma membrane"/>
    <property type="evidence" value="ECO:0007669"/>
    <property type="project" value="TreeGrafter"/>
</dbReference>
<dbReference type="AlphaFoldDB" id="A0A133ZEZ8"/>
<dbReference type="InterPro" id="IPR027417">
    <property type="entry name" value="P-loop_NTPase"/>
</dbReference>
<sequence length="462" mass="52597">MIDKIKSNWENIITFLRDDCELSPVSFNTWIKPMIPTSIEKDSRGNFTLIITVPSMPFKTYVTKKYSLYLAVAIEEITFIKCNVVFKEKNEQESQKIPKKLIDNKRHPVNNLKLLSANLNPAYTFDTFVVGKSNDLAHATAVAVAESPGSQNPGEHYNPFFIYGGVGLGKTHLMHSIAHYILEHNPDANILYVSSEKFLNEYIDALKNSNLAEYRAKYRNVDVLLIDDIQFIGGKDAIQEELFHTFNALYEQKKQIILSSDKPPMELKNLEERLRSRFAWGVAVEIFSPDFETRMAILRSKEERDGKNIDNEVIQFIATNIKSNIRMLEGALNKLYAMSRLNKNQEIDIDLAKSVLKDMITPDAPTKITSEYIATVVADHFNITVAELKAKGRKEPVATARHITVYLCRKMTNDTQTKIGQFLGDRDHSTIVNSEDVITKRITSDSELNQTIETIKKKISPQ</sequence>
<dbReference type="GO" id="GO:0006275">
    <property type="term" value="P:regulation of DNA replication"/>
    <property type="evidence" value="ECO:0007669"/>
    <property type="project" value="UniProtKB-UniRule"/>
</dbReference>
<dbReference type="FunFam" id="3.40.50.300:FF:000668">
    <property type="entry name" value="Chromosomal replication initiator protein DnaA"/>
    <property type="match status" value="1"/>
</dbReference>
<keyword evidence="7 8" id="KW-0238">DNA-binding</keyword>
<evidence type="ECO:0000256" key="10">
    <source>
        <dbReference type="RuleBase" id="RU000577"/>
    </source>
</evidence>
<keyword evidence="4 8" id="KW-0547">Nucleotide-binding</keyword>